<dbReference type="AlphaFoldDB" id="A0A9K3CQT4"/>
<reference evidence="2 3" key="1">
    <citation type="journal article" date="2018" name="PLoS ONE">
        <title>The draft genome of Kipferlia bialata reveals reductive genome evolution in fornicate parasites.</title>
        <authorList>
            <person name="Tanifuji G."/>
            <person name="Takabayashi S."/>
            <person name="Kume K."/>
            <person name="Takagi M."/>
            <person name="Nakayama T."/>
            <person name="Kamikawa R."/>
            <person name="Inagaki Y."/>
            <person name="Hashimoto T."/>
        </authorList>
    </citation>
    <scope>NUCLEOTIDE SEQUENCE [LARGE SCALE GENOMIC DNA]</scope>
    <source>
        <strain evidence="2">NY0173</strain>
    </source>
</reference>
<name>A0A9K3CQT4_9EUKA</name>
<gene>
    <name evidence="2" type="ORF">KIPB_001431</name>
</gene>
<accession>A0A9K3CQT4</accession>
<evidence type="ECO:0000313" key="2">
    <source>
        <dbReference type="EMBL" id="GIQ80605.1"/>
    </source>
</evidence>
<feature type="transmembrane region" description="Helical" evidence="1">
    <location>
        <begin position="187"/>
        <end position="206"/>
    </location>
</feature>
<keyword evidence="3" id="KW-1185">Reference proteome</keyword>
<keyword evidence="1" id="KW-0812">Transmembrane</keyword>
<evidence type="ECO:0000256" key="1">
    <source>
        <dbReference type="SAM" id="Phobius"/>
    </source>
</evidence>
<dbReference type="GO" id="GO:0005737">
    <property type="term" value="C:cytoplasm"/>
    <property type="evidence" value="ECO:0007669"/>
    <property type="project" value="TreeGrafter"/>
</dbReference>
<dbReference type="InterPro" id="IPR029052">
    <property type="entry name" value="Metallo-depent_PP-like"/>
</dbReference>
<evidence type="ECO:0008006" key="4">
    <source>
        <dbReference type="Google" id="ProtNLM"/>
    </source>
</evidence>
<keyword evidence="1" id="KW-0472">Membrane</keyword>
<dbReference type="Proteomes" id="UP000265618">
    <property type="component" value="Unassembled WGS sequence"/>
</dbReference>
<dbReference type="EMBL" id="BDIP01000203">
    <property type="protein sequence ID" value="GIQ80605.1"/>
    <property type="molecule type" value="Genomic_DNA"/>
</dbReference>
<sequence>VSWVAETIATTYTHSTTGEIPPSLMFFHIPTQEWIPEGTGVTSMYGDYGEDPCWSGKDSDILNDLLDAVGNAWVMSVGHDHVNNYCLETSDTVQPSTADRNVSLCYGGKTSEKSYNDGTSGGRIFNLYLGEDGTLSYIETFIARQDVSEYYSTEDYWVTLEAGSAMILGALTVEGSYYRFLRGTREWLVVVILVAIVCACALRGAYCKRKAVVDEDVSTPTVTSPGNTSFDGIAVSTAAETV</sequence>
<dbReference type="GO" id="GO:0016788">
    <property type="term" value="F:hydrolase activity, acting on ester bonds"/>
    <property type="evidence" value="ECO:0007669"/>
    <property type="project" value="TreeGrafter"/>
</dbReference>
<comment type="caution">
    <text evidence="2">The sequence shown here is derived from an EMBL/GenBank/DDBJ whole genome shotgun (WGS) entry which is preliminary data.</text>
</comment>
<organism evidence="2 3">
    <name type="scientific">Kipferlia bialata</name>
    <dbReference type="NCBI Taxonomy" id="797122"/>
    <lineage>
        <taxon>Eukaryota</taxon>
        <taxon>Metamonada</taxon>
        <taxon>Carpediemonas-like organisms</taxon>
        <taxon>Kipferlia</taxon>
    </lineage>
</organism>
<proteinExistence type="predicted"/>
<dbReference type="SUPFAM" id="SSF56300">
    <property type="entry name" value="Metallo-dependent phosphatases"/>
    <property type="match status" value="1"/>
</dbReference>
<dbReference type="PANTHER" id="PTHR32440">
    <property type="entry name" value="PHOSPHATASE DCR2-RELATED-RELATED"/>
    <property type="match status" value="1"/>
</dbReference>
<keyword evidence="1" id="KW-1133">Transmembrane helix</keyword>
<protein>
    <recommendedName>
        <fullName evidence="4">Calcineurin-like phosphoesterase domain-containing protein</fullName>
    </recommendedName>
</protein>
<dbReference type="OrthoDB" id="783096at2759"/>
<evidence type="ECO:0000313" key="3">
    <source>
        <dbReference type="Proteomes" id="UP000265618"/>
    </source>
</evidence>
<feature type="non-terminal residue" evidence="2">
    <location>
        <position position="1"/>
    </location>
</feature>